<proteinExistence type="predicted"/>
<gene>
    <name evidence="4" type="ORF">JI739_03020</name>
</gene>
<dbReference type="Pfam" id="PF19278">
    <property type="entry name" value="Hydant_A_C"/>
    <property type="match status" value="1"/>
</dbReference>
<evidence type="ECO:0000313" key="4">
    <source>
        <dbReference type="EMBL" id="MBL0419311.1"/>
    </source>
</evidence>
<dbReference type="InterPro" id="IPR045079">
    <property type="entry name" value="Oxoprolinase-like"/>
</dbReference>
<accession>A0A936ZKC2</accession>
<dbReference type="InterPro" id="IPR002821">
    <property type="entry name" value="Hydantoinase_A"/>
</dbReference>
<dbReference type="InterPro" id="IPR049517">
    <property type="entry name" value="ACX-like_C"/>
</dbReference>
<dbReference type="AlphaFoldDB" id="A0A936ZKC2"/>
<evidence type="ECO:0000259" key="1">
    <source>
        <dbReference type="Pfam" id="PF01968"/>
    </source>
</evidence>
<protein>
    <submittedName>
        <fullName evidence="4">Hydantoinase/oxoprolinase family protein</fullName>
    </submittedName>
</protein>
<name>A0A936ZKC2_9BURK</name>
<keyword evidence="5" id="KW-1185">Reference proteome</keyword>
<dbReference type="PANTHER" id="PTHR11365">
    <property type="entry name" value="5-OXOPROLINASE RELATED"/>
    <property type="match status" value="1"/>
</dbReference>
<dbReference type="PANTHER" id="PTHR11365:SF23">
    <property type="entry name" value="HYPOTHETICAL 5-OXOPROLINASE (EUROFUNG)-RELATED"/>
    <property type="match status" value="1"/>
</dbReference>
<reference evidence="4" key="1">
    <citation type="submission" date="2021-01" db="EMBL/GenBank/DDBJ databases">
        <title>Ramlibacter sp. strain AW1 16S ribosomal RNA gene Genome sequencing and assembly.</title>
        <authorList>
            <person name="Kang M."/>
        </authorList>
    </citation>
    <scope>NUCLEOTIDE SEQUENCE</scope>
    <source>
        <strain evidence="4">AW1</strain>
    </source>
</reference>
<feature type="domain" description="Hydantoinase/oxoprolinase N-terminal" evidence="2">
    <location>
        <begin position="9"/>
        <end position="182"/>
    </location>
</feature>
<sequence length="696" mass="74579">MTTSSDIIIAIDIGGTFTDLVAYDAQGDRLVHTKSLTTYGDLAEGIFSCIEQLNLPLPRVRLLKHGTTLVINALIQRNGSRTGLLCTKGFRDVLEIARGNRPLPFELSYRRDPPLVSRDLRLEVDERIDARGEVVVPLREDDVLRAARALVERGAAAIAVSFLNAYANPDHEAQATRLLRREFPGLHVCAGTELSGEWHEYERTSTAAANASVGPLMADYLQHLESALSQRGCSEPVLMMSSNGGMLSAGNAARMPIGLVESGPVGGCIGAAELARALDIDRAIAFDMGGTTAKCAVIEHFAFNVESTYYIGGYERGFPIRAPVLDIVEVGTGGGSLAWADPQGRLHVGPRSAGSTPGPACYGRGGRIPTITDANLLLGRLNPDRFLGGQMKLDAEAAERALATGLGDPLGYQGQDRLCTLANGIVRIATQKMAEAIRQVSVARGKDPRDFVLIAYGGGGPLHAVELARELGLSRVVIPSEPGNFSAAGMLLADLRCDRRATLLRAVDEDGVRAAGDMLTGLQAAATAEMLADSRPAAVRGEWFCELRYVGQHHTIKVPFDREATSESLHQVFRDTYRQTFGHLNERSPIEFVGVAVVVIGEIPKPPMLGATRARARRRPVETRSVFSALLGGKVSASIVDRESIEPGTVVEGPALLEEYGSTTLLDMGDRAVVGAFGELMITCAPPRAVELPHER</sequence>
<dbReference type="GO" id="GO:0005829">
    <property type="term" value="C:cytosol"/>
    <property type="evidence" value="ECO:0007669"/>
    <property type="project" value="TreeGrafter"/>
</dbReference>
<evidence type="ECO:0000259" key="3">
    <source>
        <dbReference type="Pfam" id="PF19278"/>
    </source>
</evidence>
<evidence type="ECO:0000259" key="2">
    <source>
        <dbReference type="Pfam" id="PF05378"/>
    </source>
</evidence>
<dbReference type="EMBL" id="JAEQNA010000001">
    <property type="protein sequence ID" value="MBL0419311.1"/>
    <property type="molecule type" value="Genomic_DNA"/>
</dbReference>
<dbReference type="Pfam" id="PF05378">
    <property type="entry name" value="Hydant_A_N"/>
    <property type="match status" value="1"/>
</dbReference>
<dbReference type="Proteomes" id="UP000613011">
    <property type="component" value="Unassembled WGS sequence"/>
</dbReference>
<dbReference type="GO" id="GO:0006749">
    <property type="term" value="P:glutathione metabolic process"/>
    <property type="evidence" value="ECO:0007669"/>
    <property type="project" value="TreeGrafter"/>
</dbReference>
<dbReference type="SUPFAM" id="SSF53067">
    <property type="entry name" value="Actin-like ATPase domain"/>
    <property type="match status" value="1"/>
</dbReference>
<evidence type="ECO:0000313" key="5">
    <source>
        <dbReference type="Proteomes" id="UP000613011"/>
    </source>
</evidence>
<feature type="domain" description="Acetophenone carboxylase-like C-terminal" evidence="3">
    <location>
        <begin position="520"/>
        <end position="674"/>
    </location>
</feature>
<dbReference type="RefSeq" id="WP_201682352.1">
    <property type="nucleotide sequence ID" value="NZ_JAEQNA010000001.1"/>
</dbReference>
<dbReference type="InterPro" id="IPR043129">
    <property type="entry name" value="ATPase_NBD"/>
</dbReference>
<feature type="domain" description="Hydantoinase A/oxoprolinase" evidence="1">
    <location>
        <begin position="203"/>
        <end position="498"/>
    </location>
</feature>
<dbReference type="GO" id="GO:0017168">
    <property type="term" value="F:5-oxoprolinase (ATP-hydrolyzing) activity"/>
    <property type="evidence" value="ECO:0007669"/>
    <property type="project" value="TreeGrafter"/>
</dbReference>
<organism evidence="4 5">
    <name type="scientific">Ramlibacter aurantiacus</name>
    <dbReference type="NCBI Taxonomy" id="2801330"/>
    <lineage>
        <taxon>Bacteria</taxon>
        <taxon>Pseudomonadati</taxon>
        <taxon>Pseudomonadota</taxon>
        <taxon>Betaproteobacteria</taxon>
        <taxon>Burkholderiales</taxon>
        <taxon>Comamonadaceae</taxon>
        <taxon>Ramlibacter</taxon>
    </lineage>
</organism>
<dbReference type="InterPro" id="IPR008040">
    <property type="entry name" value="Hydant_A_N"/>
</dbReference>
<comment type="caution">
    <text evidence="4">The sequence shown here is derived from an EMBL/GenBank/DDBJ whole genome shotgun (WGS) entry which is preliminary data.</text>
</comment>
<dbReference type="Pfam" id="PF01968">
    <property type="entry name" value="Hydantoinase_A"/>
    <property type="match status" value="1"/>
</dbReference>